<proteinExistence type="predicted"/>
<name>A0AAV6V018_9ARAC</name>
<organism evidence="1 2">
    <name type="scientific">Oedothorax gibbosus</name>
    <dbReference type="NCBI Taxonomy" id="931172"/>
    <lineage>
        <taxon>Eukaryota</taxon>
        <taxon>Metazoa</taxon>
        <taxon>Ecdysozoa</taxon>
        <taxon>Arthropoda</taxon>
        <taxon>Chelicerata</taxon>
        <taxon>Arachnida</taxon>
        <taxon>Araneae</taxon>
        <taxon>Araneomorphae</taxon>
        <taxon>Entelegynae</taxon>
        <taxon>Araneoidea</taxon>
        <taxon>Linyphiidae</taxon>
        <taxon>Erigoninae</taxon>
        <taxon>Oedothorax</taxon>
    </lineage>
</organism>
<gene>
    <name evidence="1" type="ORF">JTE90_000112</name>
</gene>
<protein>
    <submittedName>
        <fullName evidence="1">Uncharacterized protein</fullName>
    </submittedName>
</protein>
<keyword evidence="2" id="KW-1185">Reference proteome</keyword>
<reference evidence="1 2" key="1">
    <citation type="journal article" date="2022" name="Nat. Ecol. Evol.">
        <title>A masculinizing supergene underlies an exaggerated male reproductive morph in a spider.</title>
        <authorList>
            <person name="Hendrickx F."/>
            <person name="De Corte Z."/>
            <person name="Sonet G."/>
            <person name="Van Belleghem S.M."/>
            <person name="Kostlbacher S."/>
            <person name="Vangestel C."/>
        </authorList>
    </citation>
    <scope>NUCLEOTIDE SEQUENCE [LARGE SCALE GENOMIC DNA]</scope>
    <source>
        <strain evidence="1">W744_W776</strain>
    </source>
</reference>
<sequence length="94" mass="10558">MYSTALNVGMQRFEGWQALCFVIHREFGSGGEGMGTIGKSFGIKDPPHPGKHLFPFLHAAFVGVNIREPLYQEINISRRIEFLADCWVNGMDKS</sequence>
<evidence type="ECO:0000313" key="1">
    <source>
        <dbReference type="EMBL" id="KAG8190015.1"/>
    </source>
</evidence>
<evidence type="ECO:0000313" key="2">
    <source>
        <dbReference type="Proteomes" id="UP000827092"/>
    </source>
</evidence>
<dbReference type="Proteomes" id="UP000827092">
    <property type="component" value="Unassembled WGS sequence"/>
</dbReference>
<dbReference type="EMBL" id="JAFNEN010000196">
    <property type="protein sequence ID" value="KAG8190015.1"/>
    <property type="molecule type" value="Genomic_DNA"/>
</dbReference>
<accession>A0AAV6V018</accession>
<comment type="caution">
    <text evidence="1">The sequence shown here is derived from an EMBL/GenBank/DDBJ whole genome shotgun (WGS) entry which is preliminary data.</text>
</comment>
<dbReference type="AlphaFoldDB" id="A0AAV6V018"/>